<accession>A0A402BI56</accession>
<dbReference type="AlphaFoldDB" id="A0A402BI56"/>
<keyword evidence="2" id="KW-1185">Reference proteome</keyword>
<gene>
    <name evidence="1" type="ORF">KDA_65680</name>
</gene>
<sequence>MTKADSTNIDTYLKGVKFPAQREELVNHARKQGANEQVCRQLSQLPNVHYRSINEVNRDLAQGSNPGQSGRN</sequence>
<dbReference type="Proteomes" id="UP000287171">
    <property type="component" value="Unassembled WGS sequence"/>
</dbReference>
<comment type="caution">
    <text evidence="1">The sequence shown here is derived from an EMBL/GenBank/DDBJ whole genome shotgun (WGS) entry which is preliminary data.</text>
</comment>
<reference evidence="2" key="1">
    <citation type="submission" date="2018-12" db="EMBL/GenBank/DDBJ databases">
        <title>Tengunoibacter tsumagoiensis gen. nov., sp. nov., Dictyobacter kobayashii sp. nov., D. alpinus sp. nov., and D. joshuensis sp. nov. and description of Dictyobacteraceae fam. nov. within the order Ktedonobacterales isolated from Tengu-no-mugimeshi.</title>
        <authorList>
            <person name="Wang C.M."/>
            <person name="Zheng Y."/>
            <person name="Sakai Y."/>
            <person name="Toyoda A."/>
            <person name="Minakuchi Y."/>
            <person name="Abe K."/>
            <person name="Yokota A."/>
            <person name="Yabe S."/>
        </authorList>
    </citation>
    <scope>NUCLEOTIDE SEQUENCE [LARGE SCALE GENOMIC DNA]</scope>
    <source>
        <strain evidence="2">Uno16</strain>
    </source>
</reference>
<organism evidence="1 2">
    <name type="scientific">Dictyobacter alpinus</name>
    <dbReference type="NCBI Taxonomy" id="2014873"/>
    <lineage>
        <taxon>Bacteria</taxon>
        <taxon>Bacillati</taxon>
        <taxon>Chloroflexota</taxon>
        <taxon>Ktedonobacteria</taxon>
        <taxon>Ktedonobacterales</taxon>
        <taxon>Dictyobacteraceae</taxon>
        <taxon>Dictyobacter</taxon>
    </lineage>
</organism>
<dbReference type="OrthoDB" id="165399at2"/>
<protein>
    <recommendedName>
        <fullName evidence="3">DUF2795 domain-containing protein</fullName>
    </recommendedName>
</protein>
<evidence type="ECO:0000313" key="1">
    <source>
        <dbReference type="EMBL" id="GCE31084.1"/>
    </source>
</evidence>
<dbReference type="InterPro" id="IPR021527">
    <property type="entry name" value="DUF2795"/>
</dbReference>
<name>A0A402BI56_9CHLR</name>
<evidence type="ECO:0000313" key="2">
    <source>
        <dbReference type="Proteomes" id="UP000287171"/>
    </source>
</evidence>
<dbReference type="EMBL" id="BIFT01000002">
    <property type="protein sequence ID" value="GCE31084.1"/>
    <property type="molecule type" value="Genomic_DNA"/>
</dbReference>
<dbReference type="RefSeq" id="WP_126631090.1">
    <property type="nucleotide sequence ID" value="NZ_BIFT01000002.1"/>
</dbReference>
<proteinExistence type="predicted"/>
<dbReference type="Pfam" id="PF11387">
    <property type="entry name" value="DUF2795"/>
    <property type="match status" value="1"/>
</dbReference>
<evidence type="ECO:0008006" key="3">
    <source>
        <dbReference type="Google" id="ProtNLM"/>
    </source>
</evidence>